<reference evidence="2" key="1">
    <citation type="submission" date="2022-11" db="UniProtKB">
        <authorList>
            <consortium name="WormBaseParasite"/>
        </authorList>
    </citation>
    <scope>IDENTIFICATION</scope>
</reference>
<sequence length="48" mass="5635">MAKRQTLGTERHHQYPPLASSHLLLRLPFAYALKSSDIIKRIKIEKNY</sequence>
<dbReference type="Proteomes" id="UP000887569">
    <property type="component" value="Unplaced"/>
</dbReference>
<evidence type="ECO:0000313" key="2">
    <source>
        <dbReference type="WBParaSite" id="PgB06_g074_t01"/>
    </source>
</evidence>
<accession>A0A914ZKE0</accession>
<proteinExistence type="predicted"/>
<keyword evidence="1" id="KW-1185">Reference proteome</keyword>
<organism evidence="1 2">
    <name type="scientific">Parascaris univalens</name>
    <name type="common">Nematode worm</name>
    <dbReference type="NCBI Taxonomy" id="6257"/>
    <lineage>
        <taxon>Eukaryota</taxon>
        <taxon>Metazoa</taxon>
        <taxon>Ecdysozoa</taxon>
        <taxon>Nematoda</taxon>
        <taxon>Chromadorea</taxon>
        <taxon>Rhabditida</taxon>
        <taxon>Spirurina</taxon>
        <taxon>Ascaridomorpha</taxon>
        <taxon>Ascaridoidea</taxon>
        <taxon>Ascarididae</taxon>
        <taxon>Parascaris</taxon>
    </lineage>
</organism>
<dbReference type="AlphaFoldDB" id="A0A914ZKE0"/>
<name>A0A914ZKE0_PARUN</name>
<dbReference type="WBParaSite" id="PgB06_g074_t01">
    <property type="protein sequence ID" value="PgB06_g074_t01"/>
    <property type="gene ID" value="PgB06_g074"/>
</dbReference>
<evidence type="ECO:0000313" key="1">
    <source>
        <dbReference type="Proteomes" id="UP000887569"/>
    </source>
</evidence>
<protein>
    <submittedName>
        <fullName evidence="2">Uncharacterized protein</fullName>
    </submittedName>
</protein>